<proteinExistence type="predicted"/>
<dbReference type="RefSeq" id="WP_126044426.1">
    <property type="nucleotide sequence ID" value="NZ_RXFM01000014.1"/>
</dbReference>
<comment type="caution">
    <text evidence="1">The sequence shown here is derived from an EMBL/GenBank/DDBJ whole genome shotgun (WGS) entry which is preliminary data.</text>
</comment>
<sequence>MGIAEINKCEISYEIVKKHNNNNKFGVAPIQFSSDDNLYVEQLLVMKDTVLDFYFSDINGTNFDNFIGCRLLTDKNECTNKFKFLIEYAIKSVIEPLGFYDAFVELIVENKVVRNNADSEWHTDGNEVIRKCLSGKIPKDLCGKASDQRFVVPLIGNGTMIYGESY</sequence>
<protein>
    <submittedName>
        <fullName evidence="1">Uncharacterized protein</fullName>
    </submittedName>
</protein>
<reference evidence="2" key="1">
    <citation type="submission" date="2018-11" db="EMBL/GenBank/DDBJ databases">
        <title>Phylogenetic, genomic, and biogeographic characterization of a novel and ubiquitous marine invertebrate-associated Rickettsiales parasite, Candidatus Marinoinvertebrata rohwerii, gen. nov., sp. nov.</title>
        <authorList>
            <person name="Klinges J.G."/>
            <person name="Rosales S.M."/>
            <person name="Mcminds R."/>
            <person name="Shaver E.C."/>
            <person name="Shantz A."/>
            <person name="Peters E.C."/>
            <person name="Burkepile D.E."/>
            <person name="Silliman B.R."/>
            <person name="Vega Thurber R.L."/>
        </authorList>
    </citation>
    <scope>NUCLEOTIDE SEQUENCE [LARGE SCALE GENOMIC DNA]</scope>
    <source>
        <strain evidence="2">a_cerv_44</strain>
    </source>
</reference>
<dbReference type="AlphaFoldDB" id="A0A429XSS5"/>
<dbReference type="EMBL" id="RXFM01000014">
    <property type="protein sequence ID" value="RST70270.1"/>
    <property type="molecule type" value="Genomic_DNA"/>
</dbReference>
<evidence type="ECO:0000313" key="1">
    <source>
        <dbReference type="EMBL" id="RST70270.1"/>
    </source>
</evidence>
<evidence type="ECO:0000313" key="2">
    <source>
        <dbReference type="Proteomes" id="UP000279470"/>
    </source>
</evidence>
<organism evidence="1 2">
    <name type="scientific">Candidatus Aquarickettsia rohweri</name>
    <dbReference type="NCBI Taxonomy" id="2602574"/>
    <lineage>
        <taxon>Bacteria</taxon>
        <taxon>Pseudomonadati</taxon>
        <taxon>Pseudomonadota</taxon>
        <taxon>Alphaproteobacteria</taxon>
        <taxon>Rickettsiales</taxon>
        <taxon>Candidatus Midichloriaceae</taxon>
        <taxon>Candidatus Aquarickettsia</taxon>
    </lineage>
</organism>
<name>A0A429XSS5_9RICK</name>
<accession>A0A429XSS5</accession>
<dbReference type="Proteomes" id="UP000279470">
    <property type="component" value="Unassembled WGS sequence"/>
</dbReference>
<keyword evidence="2" id="KW-1185">Reference proteome</keyword>
<gene>
    <name evidence="1" type="ORF">EIC27_01660</name>
</gene>